<keyword evidence="2" id="KW-0732">Signal</keyword>
<dbReference type="eggNOG" id="COG4942">
    <property type="taxonomic scope" value="Bacteria"/>
</dbReference>
<dbReference type="OrthoDB" id="308800at2"/>
<dbReference type="KEGG" id="sfc:Spiaf_1859"/>
<dbReference type="Pfam" id="PF01551">
    <property type="entry name" value="Peptidase_M23"/>
    <property type="match status" value="1"/>
</dbReference>
<dbReference type="PANTHER" id="PTHR33734:SF22">
    <property type="entry name" value="MEMBRANE-BOUND LYTIC MUREIN TRANSGLYCOSYLASE D"/>
    <property type="match status" value="1"/>
</dbReference>
<feature type="domain" description="LysM" evidence="3">
    <location>
        <begin position="29"/>
        <end position="73"/>
    </location>
</feature>
<dbReference type="Proteomes" id="UP000007383">
    <property type="component" value="Chromosome"/>
</dbReference>
<dbReference type="GO" id="GO:0008932">
    <property type="term" value="F:lytic endotransglycosylase activity"/>
    <property type="evidence" value="ECO:0007669"/>
    <property type="project" value="TreeGrafter"/>
</dbReference>
<dbReference type="SMART" id="SM00257">
    <property type="entry name" value="LysM"/>
    <property type="match status" value="2"/>
</dbReference>
<evidence type="ECO:0000256" key="2">
    <source>
        <dbReference type="SAM" id="SignalP"/>
    </source>
</evidence>
<keyword evidence="5" id="KW-1185">Reference proteome</keyword>
<feature type="domain" description="LysM" evidence="3">
    <location>
        <begin position="78"/>
        <end position="122"/>
    </location>
</feature>
<dbReference type="STRING" id="889378.Spiaf_1859"/>
<feature type="compositionally biased region" description="Basic and acidic residues" evidence="1">
    <location>
        <begin position="121"/>
        <end position="133"/>
    </location>
</feature>
<dbReference type="Pfam" id="PF01476">
    <property type="entry name" value="LysM"/>
    <property type="match status" value="2"/>
</dbReference>
<protein>
    <submittedName>
        <fullName evidence="4">Metalloendopeptidase-like membrane protein</fullName>
    </submittedName>
</protein>
<organism evidence="4 5">
    <name type="scientific">Spirochaeta africana (strain ATCC 700263 / DSM 8902 / Z-7692)</name>
    <dbReference type="NCBI Taxonomy" id="889378"/>
    <lineage>
        <taxon>Bacteria</taxon>
        <taxon>Pseudomonadati</taxon>
        <taxon>Spirochaetota</taxon>
        <taxon>Spirochaetia</taxon>
        <taxon>Spirochaetales</taxon>
        <taxon>Spirochaetaceae</taxon>
        <taxon>Spirochaeta</taxon>
    </lineage>
</organism>
<dbReference type="InterPro" id="IPR018392">
    <property type="entry name" value="LysM"/>
</dbReference>
<sequence length="285" mass="31499">MRKNLHSSSGVLCIFLLLTTLSLHADDAPVHEVRRGDTLYSISRRYDVTVDALRELNGLDEEARIFAGQQLKLPSDYQTYTVERGDTLFGLARRHNTTVATIRQLNQLDESDVLRIGQKLRLPEKESSSDDQQRIAVEPSDPPDLQPLGDPQFDGSRLQTGRESSRTGGDYHWPHDGERSTADGKFPGVYISGNPGDPVVSVSSGRVIYSGPHAVFGHVIFVRSSQGYIYVYGGNDQPEVSVGQQVTPGARIGTVGGGQLTRRNTVFFSIWKDDQFVEPENSPRS</sequence>
<reference evidence="5" key="1">
    <citation type="journal article" date="2013" name="Stand. Genomic Sci.">
        <title>Complete genome sequence of the halophilic bacterium Spirochaeta africana type strain (Z-7692(T)) from the alkaline Lake Magadi in the East African Rift.</title>
        <authorList>
            <person name="Liolos K."/>
            <person name="Abt B."/>
            <person name="Scheuner C."/>
            <person name="Teshima H."/>
            <person name="Held B."/>
            <person name="Lapidus A."/>
            <person name="Nolan M."/>
            <person name="Lucas S."/>
            <person name="Deshpande S."/>
            <person name="Cheng J.F."/>
            <person name="Tapia R."/>
            <person name="Goodwin L.A."/>
            <person name="Pitluck S."/>
            <person name="Pagani I."/>
            <person name="Ivanova N."/>
            <person name="Mavromatis K."/>
            <person name="Mikhailova N."/>
            <person name="Huntemann M."/>
            <person name="Pati A."/>
            <person name="Chen A."/>
            <person name="Palaniappan K."/>
            <person name="Land M."/>
            <person name="Rohde M."/>
            <person name="Tindall B.J."/>
            <person name="Detter J.C."/>
            <person name="Goker M."/>
            <person name="Bristow J."/>
            <person name="Eisen J.A."/>
            <person name="Markowitz V."/>
            <person name="Hugenholtz P."/>
            <person name="Woyke T."/>
            <person name="Klenk H.P."/>
            <person name="Kyrpides N.C."/>
        </authorList>
    </citation>
    <scope>NUCLEOTIDE SEQUENCE</scope>
    <source>
        <strain evidence="5">ATCC 700263 / DSM 8902 / Z-7692</strain>
    </source>
</reference>
<dbReference type="PROSITE" id="PS51782">
    <property type="entry name" value="LYSM"/>
    <property type="match status" value="2"/>
</dbReference>
<proteinExistence type="predicted"/>
<dbReference type="AlphaFoldDB" id="H9UK73"/>
<dbReference type="InterPro" id="IPR016047">
    <property type="entry name" value="M23ase_b-sheet_dom"/>
</dbReference>
<accession>H9UK73</accession>
<feature type="chain" id="PRO_5003623061" evidence="2">
    <location>
        <begin position="26"/>
        <end position="285"/>
    </location>
</feature>
<dbReference type="PANTHER" id="PTHR33734">
    <property type="entry name" value="LYSM DOMAIN-CONTAINING GPI-ANCHORED PROTEIN 2"/>
    <property type="match status" value="1"/>
</dbReference>
<dbReference type="RefSeq" id="WP_014455899.1">
    <property type="nucleotide sequence ID" value="NC_017098.1"/>
</dbReference>
<name>H9UK73_SPIAZ</name>
<dbReference type="SUPFAM" id="SSF51261">
    <property type="entry name" value="Duplicated hybrid motif"/>
    <property type="match status" value="1"/>
</dbReference>
<dbReference type="HOGENOM" id="CLU_029425_7_3_12"/>
<gene>
    <name evidence="4" type="ordered locus">Spiaf_1859</name>
</gene>
<evidence type="ECO:0000313" key="5">
    <source>
        <dbReference type="Proteomes" id="UP000007383"/>
    </source>
</evidence>
<feature type="signal peptide" evidence="2">
    <location>
        <begin position="1"/>
        <end position="25"/>
    </location>
</feature>
<dbReference type="EMBL" id="CP003282">
    <property type="protein sequence ID" value="AFG37916.1"/>
    <property type="molecule type" value="Genomic_DNA"/>
</dbReference>
<dbReference type="CDD" id="cd00118">
    <property type="entry name" value="LysM"/>
    <property type="match status" value="2"/>
</dbReference>
<dbReference type="Gene3D" id="2.70.70.10">
    <property type="entry name" value="Glucose Permease (Domain IIA)"/>
    <property type="match status" value="1"/>
</dbReference>
<dbReference type="Gene3D" id="3.10.350.10">
    <property type="entry name" value="LysM domain"/>
    <property type="match status" value="2"/>
</dbReference>
<feature type="region of interest" description="Disordered" evidence="1">
    <location>
        <begin position="120"/>
        <end position="179"/>
    </location>
</feature>
<dbReference type="InterPro" id="IPR011055">
    <property type="entry name" value="Dup_hybrid_motif"/>
</dbReference>
<evidence type="ECO:0000313" key="4">
    <source>
        <dbReference type="EMBL" id="AFG37916.1"/>
    </source>
</evidence>
<dbReference type="InterPro" id="IPR036779">
    <property type="entry name" value="LysM_dom_sf"/>
</dbReference>
<dbReference type="eggNOG" id="COG1388">
    <property type="taxonomic scope" value="Bacteria"/>
</dbReference>
<evidence type="ECO:0000256" key="1">
    <source>
        <dbReference type="SAM" id="MobiDB-lite"/>
    </source>
</evidence>
<dbReference type="PATRIC" id="fig|889378.3.peg.1850"/>
<dbReference type="CDD" id="cd12797">
    <property type="entry name" value="M23_peptidase"/>
    <property type="match status" value="1"/>
</dbReference>
<evidence type="ECO:0000259" key="3">
    <source>
        <dbReference type="PROSITE" id="PS51782"/>
    </source>
</evidence>